<feature type="region of interest" description="Disordered" evidence="1">
    <location>
        <begin position="42"/>
        <end position="81"/>
    </location>
</feature>
<keyword evidence="3" id="KW-1185">Reference proteome</keyword>
<dbReference type="HOGENOM" id="CLU_2577022_0_0_1"/>
<dbReference type="Gramene" id="ERM96341">
    <property type="protein sequence ID" value="ERM96341"/>
    <property type="gene ID" value="AMTR_s00001p00211280"/>
</dbReference>
<sequence length="81" mass="9332">MDRGFQLERKVELSEFLWSLQLEHECLTSDLDVLTKRNEELQRQLEDATGAGRNNQSDMEGANPEPQDPGYSLSLYNTFEP</sequence>
<dbReference type="EMBL" id="KI397142">
    <property type="protein sequence ID" value="ERM96341.1"/>
    <property type="molecule type" value="Genomic_DNA"/>
</dbReference>
<dbReference type="AlphaFoldDB" id="W1NLH3"/>
<accession>W1NLH3</accession>
<evidence type="ECO:0000313" key="2">
    <source>
        <dbReference type="EMBL" id="ERM96341.1"/>
    </source>
</evidence>
<evidence type="ECO:0000313" key="3">
    <source>
        <dbReference type="Proteomes" id="UP000017836"/>
    </source>
</evidence>
<evidence type="ECO:0000256" key="1">
    <source>
        <dbReference type="SAM" id="MobiDB-lite"/>
    </source>
</evidence>
<gene>
    <name evidence="2" type="ORF">AMTR_s00001p00211280</name>
</gene>
<organism evidence="2 3">
    <name type="scientific">Amborella trichopoda</name>
    <dbReference type="NCBI Taxonomy" id="13333"/>
    <lineage>
        <taxon>Eukaryota</taxon>
        <taxon>Viridiplantae</taxon>
        <taxon>Streptophyta</taxon>
        <taxon>Embryophyta</taxon>
        <taxon>Tracheophyta</taxon>
        <taxon>Spermatophyta</taxon>
        <taxon>Magnoliopsida</taxon>
        <taxon>Amborellales</taxon>
        <taxon>Amborellaceae</taxon>
        <taxon>Amborella</taxon>
    </lineage>
</organism>
<reference evidence="3" key="1">
    <citation type="journal article" date="2013" name="Science">
        <title>The Amborella genome and the evolution of flowering plants.</title>
        <authorList>
            <consortium name="Amborella Genome Project"/>
        </authorList>
    </citation>
    <scope>NUCLEOTIDE SEQUENCE [LARGE SCALE GENOMIC DNA]</scope>
</reference>
<protein>
    <submittedName>
        <fullName evidence="2">Uncharacterized protein</fullName>
    </submittedName>
</protein>
<proteinExistence type="predicted"/>
<dbReference type="Proteomes" id="UP000017836">
    <property type="component" value="Unassembled WGS sequence"/>
</dbReference>
<name>W1NLH3_AMBTC</name>